<proteinExistence type="predicted"/>
<keyword evidence="3" id="KW-1185">Reference proteome</keyword>
<evidence type="ECO:0000256" key="1">
    <source>
        <dbReference type="SAM" id="MobiDB-lite"/>
    </source>
</evidence>
<reference evidence="2" key="2">
    <citation type="submission" date="2018-08" db="UniProtKB">
        <authorList>
            <consortium name="EnsemblPlants"/>
        </authorList>
    </citation>
    <scope>IDENTIFICATION</scope>
    <source>
        <strain evidence="2">Yugu1</strain>
    </source>
</reference>
<feature type="compositionally biased region" description="Basic residues" evidence="1">
    <location>
        <begin position="26"/>
        <end position="39"/>
    </location>
</feature>
<organism evidence="2 3">
    <name type="scientific">Setaria italica</name>
    <name type="common">Foxtail millet</name>
    <name type="synonym">Panicum italicum</name>
    <dbReference type="NCBI Taxonomy" id="4555"/>
    <lineage>
        <taxon>Eukaryota</taxon>
        <taxon>Viridiplantae</taxon>
        <taxon>Streptophyta</taxon>
        <taxon>Embryophyta</taxon>
        <taxon>Tracheophyta</taxon>
        <taxon>Spermatophyta</taxon>
        <taxon>Magnoliopsida</taxon>
        <taxon>Liliopsida</taxon>
        <taxon>Poales</taxon>
        <taxon>Poaceae</taxon>
        <taxon>PACMAD clade</taxon>
        <taxon>Panicoideae</taxon>
        <taxon>Panicodae</taxon>
        <taxon>Paniceae</taxon>
        <taxon>Cenchrinae</taxon>
        <taxon>Setaria</taxon>
    </lineage>
</organism>
<dbReference type="FunCoup" id="K3Y195">
    <property type="interactions" value="1791"/>
</dbReference>
<reference evidence="3" key="1">
    <citation type="journal article" date="2012" name="Nat. Biotechnol.">
        <title>Reference genome sequence of the model plant Setaria.</title>
        <authorList>
            <person name="Bennetzen J.L."/>
            <person name="Schmutz J."/>
            <person name="Wang H."/>
            <person name="Percifield R."/>
            <person name="Hawkins J."/>
            <person name="Pontaroli A.C."/>
            <person name="Estep M."/>
            <person name="Feng L."/>
            <person name="Vaughn J.N."/>
            <person name="Grimwood J."/>
            <person name="Jenkins J."/>
            <person name="Barry K."/>
            <person name="Lindquist E."/>
            <person name="Hellsten U."/>
            <person name="Deshpande S."/>
            <person name="Wang X."/>
            <person name="Wu X."/>
            <person name="Mitros T."/>
            <person name="Triplett J."/>
            <person name="Yang X."/>
            <person name="Ye C.Y."/>
            <person name="Mauro-Herrera M."/>
            <person name="Wang L."/>
            <person name="Li P."/>
            <person name="Sharma M."/>
            <person name="Sharma R."/>
            <person name="Ronald P.C."/>
            <person name="Panaud O."/>
            <person name="Kellogg E.A."/>
            <person name="Brutnell T.P."/>
            <person name="Doust A.N."/>
            <person name="Tuskan G.A."/>
            <person name="Rokhsar D."/>
            <person name="Devos K.M."/>
        </authorList>
    </citation>
    <scope>NUCLEOTIDE SEQUENCE [LARGE SCALE GENOMIC DNA]</scope>
    <source>
        <strain evidence="3">cv. Yugu1</strain>
    </source>
</reference>
<dbReference type="Proteomes" id="UP000004995">
    <property type="component" value="Unassembled WGS sequence"/>
</dbReference>
<protein>
    <submittedName>
        <fullName evidence="2">Uncharacterized protein</fullName>
    </submittedName>
</protein>
<evidence type="ECO:0000313" key="2">
    <source>
        <dbReference type="EnsemblPlants" id="KQL09756"/>
    </source>
</evidence>
<dbReference type="OMA" id="RRTIWNW"/>
<dbReference type="PANTHER" id="PTHR38355">
    <property type="entry name" value="OS06G0149500 PROTEIN"/>
    <property type="match status" value="1"/>
</dbReference>
<dbReference type="HOGENOM" id="CLU_134812_0_0_1"/>
<feature type="region of interest" description="Disordered" evidence="1">
    <location>
        <begin position="1"/>
        <end position="54"/>
    </location>
</feature>
<dbReference type="EnsemblPlants" id="KQL09756">
    <property type="protein sequence ID" value="KQL09756"/>
    <property type="gene ID" value="SETIT_007958mg"/>
</dbReference>
<sequence length="169" mass="18348">PHARTPAPNPHRPLARASPASGAGRPRPRPRAPPRRPLPHCHTGSGRHSGEGREMEAALRGIRGKLTEHREKVVSALLFGSFVALGWRSAEQQREIEGLEAEKNSLRAANAAMSTVMWGWREELFSLAATPSSPISASRLRHIYGEEEPAPPRPRQPGSDAGEESISIA</sequence>
<feature type="region of interest" description="Disordered" evidence="1">
    <location>
        <begin position="131"/>
        <end position="169"/>
    </location>
</feature>
<dbReference type="PANTHER" id="PTHR38355:SF1">
    <property type="entry name" value="OS06G0149500 PROTEIN"/>
    <property type="match status" value="1"/>
</dbReference>
<dbReference type="AlphaFoldDB" id="K3Y195"/>
<name>K3Y195_SETIT</name>
<dbReference type="STRING" id="4555.K3Y195"/>
<dbReference type="EMBL" id="AGNK02002264">
    <property type="status" value="NOT_ANNOTATED_CDS"/>
    <property type="molecule type" value="Genomic_DNA"/>
</dbReference>
<feature type="compositionally biased region" description="Low complexity" evidence="1">
    <location>
        <begin position="15"/>
        <end position="25"/>
    </location>
</feature>
<dbReference type="InParanoid" id="K3Y195"/>
<dbReference type="Gramene" id="KQL09756">
    <property type="protein sequence ID" value="KQL09756"/>
    <property type="gene ID" value="SETIT_007958mg"/>
</dbReference>
<dbReference type="eggNOG" id="ENOG502S3YR">
    <property type="taxonomic scope" value="Eukaryota"/>
</dbReference>
<evidence type="ECO:0000313" key="3">
    <source>
        <dbReference type="Proteomes" id="UP000004995"/>
    </source>
</evidence>
<accession>K3Y195</accession>